<dbReference type="InterPro" id="IPR004646">
    <property type="entry name" value="Fe-S_hydro-lyase_TtdA-typ_cat"/>
</dbReference>
<dbReference type="Pfam" id="PF05681">
    <property type="entry name" value="Fumerase"/>
    <property type="match status" value="1"/>
</dbReference>
<organism evidence="13 14">
    <name type="scientific">Methylorubrum populi</name>
    <dbReference type="NCBI Taxonomy" id="223967"/>
    <lineage>
        <taxon>Bacteria</taxon>
        <taxon>Pseudomonadati</taxon>
        <taxon>Pseudomonadota</taxon>
        <taxon>Alphaproteobacteria</taxon>
        <taxon>Hyphomicrobiales</taxon>
        <taxon>Methylobacteriaceae</taxon>
        <taxon>Methylorubrum</taxon>
    </lineage>
</organism>
<dbReference type="PANTHER" id="PTHR43351">
    <property type="entry name" value="L(+)-TARTRATE DEHYDRATASE SUBUNIT BETA"/>
    <property type="match status" value="1"/>
</dbReference>
<dbReference type="Proteomes" id="UP000469949">
    <property type="component" value="Unassembled WGS sequence"/>
</dbReference>
<dbReference type="RefSeq" id="WP_152276244.1">
    <property type="nucleotide sequence ID" value="NZ_WEKV01000006.1"/>
</dbReference>
<dbReference type="InterPro" id="IPR004647">
    <property type="entry name" value="Fe-S_hydro-lyase_TtdB-typ_cat"/>
</dbReference>
<evidence type="ECO:0000256" key="3">
    <source>
        <dbReference type="ARBA" id="ARBA00008876"/>
    </source>
</evidence>
<dbReference type="Pfam" id="PF05683">
    <property type="entry name" value="Fumerase_C"/>
    <property type="match status" value="1"/>
</dbReference>
<feature type="domain" description="Fe-S hydro-lyase tartrate dehydratase alpha-type catalytic" evidence="11">
    <location>
        <begin position="11"/>
        <end position="284"/>
    </location>
</feature>
<reference evidence="13 14" key="1">
    <citation type="submission" date="2019-10" db="EMBL/GenBank/DDBJ databases">
        <title>Draft Genome Sequence of the Caffeine Degrading Methylotroph Methylorubrum populi PINKEL.</title>
        <authorList>
            <person name="Dawson S.C."/>
            <person name="Zhang X."/>
            <person name="Wright M.E."/>
            <person name="Sharma G."/>
            <person name="Langner J.T."/>
            <person name="Ditty J.L."/>
            <person name="Subuyuj G.A."/>
        </authorList>
    </citation>
    <scope>NUCLEOTIDE SEQUENCE [LARGE SCALE GENOMIC DNA]</scope>
    <source>
        <strain evidence="13 14">Pinkel</strain>
    </source>
</reference>
<dbReference type="NCBIfam" id="TIGR00723">
    <property type="entry name" value="ttdB_fumA_fumB"/>
    <property type="match status" value="1"/>
</dbReference>
<keyword evidence="6 10" id="KW-0479">Metal-binding</keyword>
<keyword evidence="5 10" id="KW-0004">4Fe-4S</keyword>
<keyword evidence="7 10" id="KW-0408">Iron</keyword>
<dbReference type="AlphaFoldDB" id="A0A833JAZ8"/>
<dbReference type="SUPFAM" id="SSF117457">
    <property type="entry name" value="FumA C-terminal domain-like"/>
    <property type="match status" value="1"/>
</dbReference>
<evidence type="ECO:0000256" key="7">
    <source>
        <dbReference type="ARBA" id="ARBA00023004"/>
    </source>
</evidence>
<evidence type="ECO:0000313" key="13">
    <source>
        <dbReference type="EMBL" id="KAB7786729.1"/>
    </source>
</evidence>
<comment type="caution">
    <text evidence="13">The sequence shown here is derived from an EMBL/GenBank/DDBJ whole genome shotgun (WGS) entry which is preliminary data.</text>
</comment>
<comment type="function">
    <text evidence="10">Catalyzes the reversible hydration of fumarate to (S)-malate.</text>
</comment>
<gene>
    <name evidence="13" type="ORF">F8B43_1083</name>
</gene>
<evidence type="ECO:0000256" key="9">
    <source>
        <dbReference type="ARBA" id="ARBA00023239"/>
    </source>
</evidence>
<comment type="similarity">
    <text evidence="3 10">Belongs to the class-I fumarase family.</text>
</comment>
<comment type="catalytic activity">
    <reaction evidence="1 10">
        <text>(S)-malate = fumarate + H2O</text>
        <dbReference type="Rhea" id="RHEA:12460"/>
        <dbReference type="ChEBI" id="CHEBI:15377"/>
        <dbReference type="ChEBI" id="CHEBI:15589"/>
        <dbReference type="ChEBI" id="CHEBI:29806"/>
        <dbReference type="EC" id="4.2.1.2"/>
    </reaction>
</comment>
<dbReference type="GO" id="GO:0004333">
    <property type="term" value="F:fumarate hydratase activity"/>
    <property type="evidence" value="ECO:0007669"/>
    <property type="project" value="UniProtKB-UniRule"/>
</dbReference>
<dbReference type="PANTHER" id="PTHR43351:SF2">
    <property type="entry name" value="L(+)-TARTRATE DEHYDRATASE SUBUNIT BETA-RELATED"/>
    <property type="match status" value="1"/>
</dbReference>
<dbReference type="GO" id="GO:0046872">
    <property type="term" value="F:metal ion binding"/>
    <property type="evidence" value="ECO:0007669"/>
    <property type="project" value="UniProtKB-UniRule"/>
</dbReference>
<dbReference type="GO" id="GO:0006091">
    <property type="term" value="P:generation of precursor metabolites and energy"/>
    <property type="evidence" value="ECO:0007669"/>
    <property type="project" value="InterPro"/>
</dbReference>
<keyword evidence="9 10" id="KW-0456">Lyase</keyword>
<comment type="cofactor">
    <cofactor evidence="2 10">
        <name>[4Fe-4S] cluster</name>
        <dbReference type="ChEBI" id="CHEBI:49883"/>
    </cofactor>
</comment>
<dbReference type="EC" id="4.2.1.2" evidence="10"/>
<evidence type="ECO:0000259" key="12">
    <source>
        <dbReference type="Pfam" id="PF05683"/>
    </source>
</evidence>
<dbReference type="EMBL" id="WEKV01000006">
    <property type="protein sequence ID" value="KAB7786729.1"/>
    <property type="molecule type" value="Genomic_DNA"/>
</dbReference>
<evidence type="ECO:0000256" key="4">
    <source>
        <dbReference type="ARBA" id="ARBA00011738"/>
    </source>
</evidence>
<name>A0A833JAZ8_9HYPH</name>
<accession>A0A833JAZ8</accession>
<proteinExistence type="inferred from homology"/>
<dbReference type="PIRSF" id="PIRSF001394">
    <property type="entry name" value="Fe_dep_fumar_hy"/>
    <property type="match status" value="1"/>
</dbReference>
<dbReference type="GO" id="GO:0051539">
    <property type="term" value="F:4 iron, 4 sulfur cluster binding"/>
    <property type="evidence" value="ECO:0007669"/>
    <property type="project" value="UniProtKB-UniRule"/>
</dbReference>
<feature type="domain" description="Fe-S hydro-lyase tartrate dehydratase beta-type catalytic" evidence="12">
    <location>
        <begin position="288"/>
        <end position="487"/>
    </location>
</feature>
<evidence type="ECO:0000256" key="1">
    <source>
        <dbReference type="ARBA" id="ARBA00000929"/>
    </source>
</evidence>
<evidence type="ECO:0000256" key="5">
    <source>
        <dbReference type="ARBA" id="ARBA00022485"/>
    </source>
</evidence>
<keyword evidence="8 10" id="KW-0411">Iron-sulfur</keyword>
<evidence type="ECO:0000256" key="8">
    <source>
        <dbReference type="ARBA" id="ARBA00023014"/>
    </source>
</evidence>
<dbReference type="InterPro" id="IPR011167">
    <property type="entry name" value="Fe_dep_fumarate_hydratase"/>
</dbReference>
<evidence type="ECO:0000256" key="6">
    <source>
        <dbReference type="ARBA" id="ARBA00022723"/>
    </source>
</evidence>
<evidence type="ECO:0000256" key="10">
    <source>
        <dbReference type="PIRNR" id="PIRNR001394"/>
    </source>
</evidence>
<comment type="subunit">
    <text evidence="4 10">Homodimer.</text>
</comment>
<protein>
    <recommendedName>
        <fullName evidence="10">Fumarate hydratase class I</fullName>
        <ecNumber evidence="10">4.2.1.2</ecNumber>
    </recommendedName>
</protein>
<dbReference type="Gene3D" id="3.20.130.10">
    <property type="entry name" value="Fe-S hydro-lyase, tartrate dehydratase beta-type, catalytic domain"/>
    <property type="match status" value="1"/>
</dbReference>
<evidence type="ECO:0000259" key="11">
    <source>
        <dbReference type="Pfam" id="PF05681"/>
    </source>
</evidence>
<sequence>MPVIKAKDLTDSVADALQYISYYHPLDYIQALAEAYGREEAPAARDAIAQILTNSRMSAEGHRPVCQDTGIVTVFVKWGQGCTLDSDLSLQAVIDEGVRRAYLDPSNPLRASIVSDPAFTRKNTRDNTPSVLHVEMVPGDTVEVTVAAKGGGSENKAKFKMLNPSDSLVDWVLETVPTMGAGWCPPGMLGIGIGGTAEKAMVMAKESLMAPIDMAQLKARGPANDIEALRIDLHDRVNALGIGAQGLGGLTTVLDVKILDWPTHAASKPVAMIPNCAATRHAHVVLDGSGPAFLPAPDLAAWPAVEWAPDAQARRVDLDRLTPAEVESWKAGDRLLLSGRMLTGRDAAHKRIQDMLARGEPLPVSFDNRVIYYVGPVDPVGGEAVGPAGPTTATRMDKFTDTMLGLGLLAMIGKAERGEAAIAAIKAHRRAYLSAVGGAAYLVSRAIRSSRVLAFADLGMEAIYEFEVKDMPVTVAVTAQGDNVHASGPSAWRQPVFVSSRTV</sequence>
<evidence type="ECO:0000256" key="2">
    <source>
        <dbReference type="ARBA" id="ARBA00001966"/>
    </source>
</evidence>
<evidence type="ECO:0000313" key="14">
    <source>
        <dbReference type="Proteomes" id="UP000469949"/>
    </source>
</evidence>
<dbReference type="NCBIfam" id="TIGR00722">
    <property type="entry name" value="ttdA_fumA_fumB"/>
    <property type="match status" value="1"/>
</dbReference>
<dbReference type="InterPro" id="IPR036660">
    <property type="entry name" value="Fe-S_hydroAse_TtdB_cat_sf"/>
</dbReference>